<gene>
    <name evidence="2" type="ORF">Amon01_001005600</name>
</gene>
<evidence type="ECO:0000313" key="3">
    <source>
        <dbReference type="Proteomes" id="UP001165063"/>
    </source>
</evidence>
<accession>A0A9W6T9X4</accession>
<dbReference type="Proteomes" id="UP001165063">
    <property type="component" value="Unassembled WGS sequence"/>
</dbReference>
<sequence>MMNNQSYPTGTPLEETTVSPKSSIDLGSGNNLPVGINIVSNSKGFLREVDWCILCREIFNLNRPYIKPAA</sequence>
<reference evidence="2" key="1">
    <citation type="submission" date="2023-04" db="EMBL/GenBank/DDBJ databases">
        <title>Ambrosiozyma monospora NBRC 1965.</title>
        <authorList>
            <person name="Ichikawa N."/>
            <person name="Sato H."/>
            <person name="Tonouchi N."/>
        </authorList>
    </citation>
    <scope>NUCLEOTIDE SEQUENCE</scope>
    <source>
        <strain evidence="2">NBRC 1965</strain>
    </source>
</reference>
<dbReference type="OrthoDB" id="273181at2759"/>
<feature type="compositionally biased region" description="Polar residues" evidence="1">
    <location>
        <begin position="1"/>
        <end position="22"/>
    </location>
</feature>
<feature type="region of interest" description="Disordered" evidence="1">
    <location>
        <begin position="1"/>
        <end position="27"/>
    </location>
</feature>
<keyword evidence="3" id="KW-1185">Reference proteome</keyword>
<proteinExistence type="predicted"/>
<dbReference type="AlphaFoldDB" id="A0A9W6T9X4"/>
<dbReference type="EMBL" id="BSXU01016469">
    <property type="protein sequence ID" value="GME83465.1"/>
    <property type="molecule type" value="Genomic_DNA"/>
</dbReference>
<organism evidence="2 3">
    <name type="scientific">Ambrosiozyma monospora</name>
    <name type="common">Yeast</name>
    <name type="synonym">Endomycopsis monosporus</name>
    <dbReference type="NCBI Taxonomy" id="43982"/>
    <lineage>
        <taxon>Eukaryota</taxon>
        <taxon>Fungi</taxon>
        <taxon>Dikarya</taxon>
        <taxon>Ascomycota</taxon>
        <taxon>Saccharomycotina</taxon>
        <taxon>Pichiomycetes</taxon>
        <taxon>Pichiales</taxon>
        <taxon>Pichiaceae</taxon>
        <taxon>Ambrosiozyma</taxon>
    </lineage>
</organism>
<comment type="caution">
    <text evidence="2">The sequence shown here is derived from an EMBL/GenBank/DDBJ whole genome shotgun (WGS) entry which is preliminary data.</text>
</comment>
<evidence type="ECO:0000256" key="1">
    <source>
        <dbReference type="SAM" id="MobiDB-lite"/>
    </source>
</evidence>
<evidence type="ECO:0000313" key="2">
    <source>
        <dbReference type="EMBL" id="GME83465.1"/>
    </source>
</evidence>
<name>A0A9W6T9X4_AMBMO</name>
<protein>
    <submittedName>
        <fullName evidence="2">Unnamed protein product</fullName>
    </submittedName>
</protein>